<evidence type="ECO:0000256" key="2">
    <source>
        <dbReference type="ARBA" id="ARBA00022842"/>
    </source>
</evidence>
<dbReference type="AlphaFoldDB" id="A0A150JHM3"/>
<dbReference type="PANTHER" id="PTHR43007:SF1">
    <property type="entry name" value="2-PHOSPHO-L-LACTATE TRANSFERASE"/>
    <property type="match status" value="1"/>
</dbReference>
<sequence>MGGKLITVLSGGGGGAKFVDGLSRVTQNFSVIANTGDDIEIYGLHVSPDVDTLMYTLSGELDIKKGWGINKDTFTCQNYLKLLGYENWINLGDKDLAVHIKRTELLKSGKSLTEVTSELCKRFGINIPVIPMTDDFFQTHIQMEDNTVHFEEYYIKKLEGNIKKIIYKGKGKANPSEKFLNALNCSDWIIIPPSNPLVSIGTILSLKSIRRRIRKKKVIGISPLIQGRAIKGPLAIMMKSLGHEVNSFGVAKYYEDLLDIFIIDTIESGIAERIKRELDIEVLTTNTLMKTRNDRTKLSKFVLNRMIE</sequence>
<dbReference type="Pfam" id="PF01933">
    <property type="entry name" value="CofD"/>
    <property type="match status" value="1"/>
</dbReference>
<dbReference type="EMBL" id="LNJE01000008">
    <property type="protein sequence ID" value="KYC57825.1"/>
    <property type="molecule type" value="Genomic_DNA"/>
</dbReference>
<evidence type="ECO:0000313" key="3">
    <source>
        <dbReference type="EMBL" id="KYC54205.1"/>
    </source>
</evidence>
<dbReference type="InterPro" id="IPR010115">
    <property type="entry name" value="FbiA/CofD"/>
</dbReference>
<accession>A0A150JKQ3</accession>
<dbReference type="EC" id="2.7.8.28" evidence="3"/>
<dbReference type="SUPFAM" id="SSF142338">
    <property type="entry name" value="CofD-like"/>
    <property type="match status" value="1"/>
</dbReference>
<dbReference type="EMBL" id="LNJB01000016">
    <property type="protein sequence ID" value="KYC54205.1"/>
    <property type="molecule type" value="Genomic_DNA"/>
</dbReference>
<dbReference type="GO" id="GO:0000287">
    <property type="term" value="F:magnesium ion binding"/>
    <property type="evidence" value="ECO:0007669"/>
    <property type="project" value="InterPro"/>
</dbReference>
<name>A0A150JHM3_9EURY</name>
<dbReference type="PATRIC" id="fig|1706433.3.peg.1218"/>
<proteinExistence type="inferred from homology"/>
<dbReference type="CDD" id="cd07186">
    <property type="entry name" value="CofD_like"/>
    <property type="match status" value="1"/>
</dbReference>
<protein>
    <submittedName>
        <fullName evidence="3">2-phospho-L-lactate transferase</fullName>
        <ecNumber evidence="3">2.7.8.28</ecNumber>
    </submittedName>
</protein>
<gene>
    <name evidence="3" type="primary">cofD</name>
    <name evidence="3" type="ORF">AN188_01214</name>
    <name evidence="4" type="ORF">APG09_00851</name>
</gene>
<accession>A0A150JAL2</accession>
<dbReference type="PATRIC" id="fig|1706435.3.peg.846"/>
<keyword evidence="1 3" id="KW-0808">Transferase</keyword>
<dbReference type="NCBIfam" id="TIGR01819">
    <property type="entry name" value="F420_cofD"/>
    <property type="match status" value="1"/>
</dbReference>
<evidence type="ECO:0000313" key="4">
    <source>
        <dbReference type="EMBL" id="KYC57825.1"/>
    </source>
</evidence>
<reference evidence="3 5" key="1">
    <citation type="journal article" date="2016" name="ISME J.">
        <title>Chasing the elusive Euryarchaeota class WSA2: genomes reveal a uniquely fastidious methyl-reducing methanogen.</title>
        <authorList>
            <person name="Nobu M.K."/>
            <person name="Narihiro T."/>
            <person name="Kuroda K."/>
            <person name="Mei R."/>
            <person name="Liu W.T."/>
        </authorList>
    </citation>
    <scope>NUCLEOTIDE SEQUENCE [LARGE SCALE GENOMIC DNA]</scope>
    <source>
        <strain evidence="3">ADurb1013_Bin02101</strain>
        <strain evidence="4">ADurb1213_Bin02801</strain>
    </source>
</reference>
<comment type="caution">
    <text evidence="3">The sequence shown here is derived from an EMBL/GenBank/DDBJ whole genome shotgun (WGS) entry which is preliminary data.</text>
</comment>
<accession>A0A150JHM3</accession>
<dbReference type="HAMAP" id="MF_01257">
    <property type="entry name" value="CofD"/>
    <property type="match status" value="1"/>
</dbReference>
<dbReference type="Proteomes" id="UP000092420">
    <property type="component" value="Unassembled WGS sequence"/>
</dbReference>
<keyword evidence="2" id="KW-0460">Magnesium</keyword>
<evidence type="ECO:0000313" key="5">
    <source>
        <dbReference type="Proteomes" id="UP000092420"/>
    </source>
</evidence>
<dbReference type="InterPro" id="IPR002882">
    <property type="entry name" value="CofD"/>
</dbReference>
<evidence type="ECO:0000256" key="1">
    <source>
        <dbReference type="ARBA" id="ARBA00022679"/>
    </source>
</evidence>
<dbReference type="InterPro" id="IPR038136">
    <property type="entry name" value="CofD-like_dom_sf"/>
</dbReference>
<dbReference type="GO" id="GO:0043743">
    <property type="term" value="F:LPPG:FO 2-phospho-L-lactate transferase activity"/>
    <property type="evidence" value="ECO:0007669"/>
    <property type="project" value="UniProtKB-EC"/>
</dbReference>
<dbReference type="Gene3D" id="1.10.8.240">
    <property type="entry name" value="CofD-like domain"/>
    <property type="match status" value="1"/>
</dbReference>
<dbReference type="Gene3D" id="3.40.50.10680">
    <property type="entry name" value="CofD-like domains"/>
    <property type="match status" value="1"/>
</dbReference>
<dbReference type="PANTHER" id="PTHR43007">
    <property type="entry name" value="2-PHOSPHO-L-LACTATE TRANSFERASE"/>
    <property type="match status" value="1"/>
</dbReference>
<organism evidence="3 5">
    <name type="scientific">Candidatus Methanofastidiosum methylothiophilum</name>
    <dbReference type="NCBI Taxonomy" id="1705564"/>
    <lineage>
        <taxon>Archaea</taxon>
        <taxon>Methanobacteriati</taxon>
        <taxon>Methanobacteriota</taxon>
        <taxon>Stenosarchaea group</taxon>
        <taxon>Candidatus Methanofastidiosia</taxon>
        <taxon>Candidatus Methanofastidiosales</taxon>
        <taxon>Candidatus Methanofastidiosaceae</taxon>
        <taxon>Candidatus Methanofastidiosum</taxon>
    </lineage>
</organism>